<proteinExistence type="predicted"/>
<accession>A0ABR1HWG7</accession>
<keyword evidence="3" id="KW-1185">Reference proteome</keyword>
<feature type="transmembrane region" description="Helical" evidence="1">
    <location>
        <begin position="55"/>
        <end position="75"/>
    </location>
</feature>
<keyword evidence="1" id="KW-1133">Transmembrane helix</keyword>
<gene>
    <name evidence="2" type="ORF">QQZ08_008304</name>
</gene>
<organism evidence="2 3">
    <name type="scientific">Neonectria magnoliae</name>
    <dbReference type="NCBI Taxonomy" id="2732573"/>
    <lineage>
        <taxon>Eukaryota</taxon>
        <taxon>Fungi</taxon>
        <taxon>Dikarya</taxon>
        <taxon>Ascomycota</taxon>
        <taxon>Pezizomycotina</taxon>
        <taxon>Sordariomycetes</taxon>
        <taxon>Hypocreomycetidae</taxon>
        <taxon>Hypocreales</taxon>
        <taxon>Nectriaceae</taxon>
        <taxon>Neonectria</taxon>
    </lineage>
</organism>
<dbReference type="EMBL" id="JAZAVK010000086">
    <property type="protein sequence ID" value="KAK7425028.1"/>
    <property type="molecule type" value="Genomic_DNA"/>
</dbReference>
<comment type="caution">
    <text evidence="2">The sequence shown here is derived from an EMBL/GenBank/DDBJ whole genome shotgun (WGS) entry which is preliminary data.</text>
</comment>
<evidence type="ECO:0000313" key="2">
    <source>
        <dbReference type="EMBL" id="KAK7425028.1"/>
    </source>
</evidence>
<sequence length="99" mass="10910">MSLYNIAQPAGAMVSSAMQGGLSTNLEGVLGRAEIALARARRVNRKPQIGITPKTFLRCFTFWQLWAIAIAWPIGGNFAPVQFYNLWLKSLTNPDGTKK</sequence>
<protein>
    <submittedName>
        <fullName evidence="2">Uncharacterized protein</fullName>
    </submittedName>
</protein>
<evidence type="ECO:0000256" key="1">
    <source>
        <dbReference type="SAM" id="Phobius"/>
    </source>
</evidence>
<dbReference type="Proteomes" id="UP001498421">
    <property type="component" value="Unassembled WGS sequence"/>
</dbReference>
<evidence type="ECO:0000313" key="3">
    <source>
        <dbReference type="Proteomes" id="UP001498421"/>
    </source>
</evidence>
<name>A0ABR1HWG7_9HYPO</name>
<keyword evidence="1" id="KW-0812">Transmembrane</keyword>
<keyword evidence="1" id="KW-0472">Membrane</keyword>
<reference evidence="2 3" key="1">
    <citation type="journal article" date="2025" name="Microbiol. Resour. Announc.">
        <title>Draft genome sequences for Neonectria magnoliae and Neonectria punicea, canker pathogens of Liriodendron tulipifera and Acer saccharum in West Virginia.</title>
        <authorList>
            <person name="Petronek H.M."/>
            <person name="Kasson M.T."/>
            <person name="Metheny A.M."/>
            <person name="Stauder C.M."/>
            <person name="Lovett B."/>
            <person name="Lynch S.C."/>
            <person name="Garnas J.R."/>
            <person name="Kasson L.R."/>
            <person name="Stajich J.E."/>
        </authorList>
    </citation>
    <scope>NUCLEOTIDE SEQUENCE [LARGE SCALE GENOMIC DNA]</scope>
    <source>
        <strain evidence="2 3">NRRL 64651</strain>
    </source>
</reference>